<keyword evidence="1" id="KW-1133">Transmembrane helix</keyword>
<dbReference type="KEGG" id="dau:Daud_1262"/>
<proteinExistence type="predicted"/>
<evidence type="ECO:0000313" key="3">
    <source>
        <dbReference type="Proteomes" id="UP000008544"/>
    </source>
</evidence>
<protein>
    <submittedName>
        <fullName evidence="2">Uncharacterized protein</fullName>
    </submittedName>
</protein>
<feature type="transmembrane region" description="Helical" evidence="1">
    <location>
        <begin position="31"/>
        <end position="49"/>
    </location>
</feature>
<dbReference type="Proteomes" id="UP000008544">
    <property type="component" value="Chromosome"/>
</dbReference>
<evidence type="ECO:0000313" key="2">
    <source>
        <dbReference type="EMBL" id="ACA59773.1"/>
    </source>
</evidence>
<reference evidence="3" key="1">
    <citation type="submission" date="2007-10" db="EMBL/GenBank/DDBJ databases">
        <title>Complete sequence of chromosome of Desulforudis audaxviator MP104C.</title>
        <authorList>
            <person name="Copeland A."/>
            <person name="Lucas S."/>
            <person name="Lapidus A."/>
            <person name="Barry K."/>
            <person name="Glavina del Rio T."/>
            <person name="Dalin E."/>
            <person name="Tice H."/>
            <person name="Bruce D."/>
            <person name="Pitluck S."/>
            <person name="Lowry S.R."/>
            <person name="Larimer F."/>
            <person name="Land M.L."/>
            <person name="Hauser L."/>
            <person name="Kyrpides N."/>
            <person name="Ivanova N.N."/>
            <person name="Richardson P."/>
        </authorList>
    </citation>
    <scope>NUCLEOTIDE SEQUENCE [LARGE SCALE GENOMIC DNA]</scope>
    <source>
        <strain evidence="3">MP104C</strain>
    </source>
</reference>
<evidence type="ECO:0000256" key="1">
    <source>
        <dbReference type="SAM" id="Phobius"/>
    </source>
</evidence>
<dbReference type="AlphaFoldDB" id="B1I409"/>
<gene>
    <name evidence="2" type="ordered locus">Daud_1262</name>
</gene>
<keyword evidence="1" id="KW-0812">Transmembrane</keyword>
<dbReference type="HOGENOM" id="CLU_203925_0_0_9"/>
<keyword evidence="3" id="KW-1185">Reference proteome</keyword>
<accession>B1I409</accession>
<feature type="transmembrane region" description="Helical" evidence="1">
    <location>
        <begin position="7"/>
        <end position="25"/>
    </location>
</feature>
<dbReference type="RefSeq" id="WP_012302358.1">
    <property type="nucleotide sequence ID" value="NC_010424.1"/>
</dbReference>
<keyword evidence="1" id="KW-0472">Membrane</keyword>
<sequence>MEGTTLTWIILIAGAVIALAGWFLVGGLLGAGVLGFGVAAVVLALLDLIRPTINKRT</sequence>
<reference evidence="2 3" key="2">
    <citation type="journal article" date="2008" name="Science">
        <title>Environmental genomics reveals a single-species ecosystem deep within Earth.</title>
        <authorList>
            <person name="Chivian D."/>
            <person name="Brodie E.L."/>
            <person name="Alm E.J."/>
            <person name="Culley D.E."/>
            <person name="Dehal P.S."/>
            <person name="Desantis T.Z."/>
            <person name="Gihring T.M."/>
            <person name="Lapidus A."/>
            <person name="Lin L.H."/>
            <person name="Lowry S.R."/>
            <person name="Moser D.P."/>
            <person name="Richardson P.M."/>
            <person name="Southam G."/>
            <person name="Wanger G."/>
            <person name="Pratt L.M."/>
            <person name="Andersen G.L."/>
            <person name="Hazen T.C."/>
            <person name="Brockman F.J."/>
            <person name="Arkin A.P."/>
            <person name="Onstott T.C."/>
        </authorList>
    </citation>
    <scope>NUCLEOTIDE SEQUENCE [LARGE SCALE GENOMIC DNA]</scope>
    <source>
        <strain evidence="2 3">MP104C</strain>
    </source>
</reference>
<dbReference type="EMBL" id="CP000860">
    <property type="protein sequence ID" value="ACA59773.1"/>
    <property type="molecule type" value="Genomic_DNA"/>
</dbReference>
<dbReference type="STRING" id="477974.Daud_1262"/>
<name>B1I409_DESAP</name>
<organism evidence="2 3">
    <name type="scientific">Desulforudis audaxviator (strain MP104C)</name>
    <dbReference type="NCBI Taxonomy" id="477974"/>
    <lineage>
        <taxon>Bacteria</taxon>
        <taxon>Bacillati</taxon>
        <taxon>Bacillota</taxon>
        <taxon>Clostridia</taxon>
        <taxon>Thermoanaerobacterales</taxon>
        <taxon>Candidatus Desulforudaceae</taxon>
        <taxon>Candidatus Desulforudis</taxon>
    </lineage>
</organism>